<feature type="transmembrane region" description="Helical" evidence="1">
    <location>
        <begin position="213"/>
        <end position="230"/>
    </location>
</feature>
<feature type="transmembrane region" description="Helical" evidence="1">
    <location>
        <begin position="916"/>
        <end position="937"/>
    </location>
</feature>
<feature type="transmembrane region" description="Helical" evidence="1">
    <location>
        <begin position="409"/>
        <end position="430"/>
    </location>
</feature>
<feature type="transmembrane region" description="Helical" evidence="1">
    <location>
        <begin position="242"/>
        <end position="261"/>
    </location>
</feature>
<proteinExistence type="predicted"/>
<feature type="transmembrane region" description="Helical" evidence="1">
    <location>
        <begin position="282"/>
        <end position="304"/>
    </location>
</feature>
<protein>
    <submittedName>
        <fullName evidence="2">Uncharacterized protein</fullName>
    </submittedName>
</protein>
<dbReference type="AlphaFoldDB" id="A0A3A8QG37"/>
<feature type="transmembrane region" description="Helical" evidence="1">
    <location>
        <begin position="994"/>
        <end position="1015"/>
    </location>
</feature>
<feature type="transmembrane region" description="Helical" evidence="1">
    <location>
        <begin position="310"/>
        <end position="330"/>
    </location>
</feature>
<feature type="transmembrane region" description="Helical" evidence="1">
    <location>
        <begin position="864"/>
        <end position="884"/>
    </location>
</feature>
<feature type="transmembrane region" description="Helical" evidence="1">
    <location>
        <begin position="788"/>
        <end position="805"/>
    </location>
</feature>
<dbReference type="Proteomes" id="UP000267003">
    <property type="component" value="Unassembled WGS sequence"/>
</dbReference>
<keyword evidence="3" id="KW-1185">Reference proteome</keyword>
<feature type="transmembrane region" description="Helical" evidence="1">
    <location>
        <begin position="732"/>
        <end position="752"/>
    </location>
</feature>
<feature type="transmembrane region" description="Helical" evidence="1">
    <location>
        <begin position="968"/>
        <end position="988"/>
    </location>
</feature>
<feature type="non-terminal residue" evidence="2">
    <location>
        <position position="1"/>
    </location>
</feature>
<name>A0A3A8QG37_9BACT</name>
<feature type="transmembrane region" description="Helical" evidence="1">
    <location>
        <begin position="890"/>
        <end position="909"/>
    </location>
</feature>
<feature type="transmembrane region" description="Helical" evidence="1">
    <location>
        <begin position="667"/>
        <end position="689"/>
    </location>
</feature>
<reference evidence="3" key="1">
    <citation type="submission" date="2018-09" db="EMBL/GenBank/DDBJ databases">
        <authorList>
            <person name="Livingstone P.G."/>
            <person name="Whitworth D.E."/>
        </authorList>
    </citation>
    <scope>NUCLEOTIDE SEQUENCE [LARGE SCALE GENOMIC DNA]</scope>
    <source>
        <strain evidence="3">AB050A</strain>
    </source>
</reference>
<comment type="caution">
    <text evidence="2">The sequence shown here is derived from an EMBL/GenBank/DDBJ whole genome shotgun (WGS) entry which is preliminary data.</text>
</comment>
<feature type="transmembrane region" description="Helical" evidence="1">
    <location>
        <begin position="710"/>
        <end position="726"/>
    </location>
</feature>
<feature type="transmembrane region" description="Helical" evidence="1">
    <location>
        <begin position="337"/>
        <end position="355"/>
    </location>
</feature>
<feature type="transmembrane region" description="Helical" evidence="1">
    <location>
        <begin position="632"/>
        <end position="655"/>
    </location>
</feature>
<accession>A0A3A8QG37</accession>
<evidence type="ECO:0000313" key="3">
    <source>
        <dbReference type="Proteomes" id="UP000267003"/>
    </source>
</evidence>
<feature type="transmembrane region" description="Helical" evidence="1">
    <location>
        <begin position="527"/>
        <end position="544"/>
    </location>
</feature>
<keyword evidence="1" id="KW-1133">Transmembrane helix</keyword>
<evidence type="ECO:0000313" key="2">
    <source>
        <dbReference type="EMBL" id="RKH66918.1"/>
    </source>
</evidence>
<sequence length="1035" mass="107616">QSAWAGRQNLRDAFHPLDDVSLGVAVLGVIRALGVAPVLPDALAGVAGPHAAVLACVPTALTTAVLLLRVRRERSRIVSFLAATGIALTVSQALGTVSDFGSARAALVASALGFGFALLTLLRGQGFEATKGRRLLDVLPLPFGARGRALFTDGFACAALVQAAFTAVTLLNWAALPVSAERPEALLAGALLTAGALLAFVSRGFVAFQLRGSVFTLAAGGGFIALTGVINRAGRPLPPDVSAWRLPLIGIALWALALGLRRVGPWVGQRLERPGHGPLYHAVPHLGVAVLAVLLLKSAAVVGLPDPSRALGLVPPLLVLGPALLAVLLAASFRSRLLAHVGLLLGLPGAALWAAQQSLLGSALVALLPPDGQWIRATAVPLISPSLGWLHPAAWMPADSTRFLLWQRAFAGIAAAGLVYAGFAVTVARMDAARAFFRRLLSLRPDANPNPFLPALLRETFTAVALVVAAAFLQPGMIAAELVLATGAVLFVGGARGPGRGVLGVGLMLFVHARAHLSPFVEAWPGPTLALLGLAVVVVAPWLAKRRGYDEGRTRLRAHLAVLPYFATAMLYALAVTGDTSPTTAVPVLVWRMFQGLGGTWMANIAFPLTLALLAATLLVAAFQWRGALSGFIAGLGTMVAGGAVVAMGMVFLAWSPDPELPTYLELFTLAGATLALAAAGSALSLHVARRVTARVRSDVAGGMGWGRDLWLVGSAALLAAVAVGGRASEDVLPLALAAIALAVGVSLHAAWREHTGRHVYFVQVAVVGVYALVRGLYAQGLRPEHDALFALSLGFVLVGVTVLARRAGVRPVEQATRRFAALLPIAVAFILPSDATGDAALFAGGSGLLYAALGAVERSRMFGTFAAAACNLALLLAALAFGLEGLEVYLAPLGLLLLMMGQLFTSSLPHAARNAVRILGGLLLYVPAAAKLAARMGESEDGTYAIVFGAVCLLGVAVGMALRIRAYLALGTLFLLLDVVANLLDAGLRDHRIGFLVMTLAGLTIVTGRVMATLKRQEWELLLRRVRVQLRGWD</sequence>
<feature type="transmembrane region" description="Helical" evidence="1">
    <location>
        <begin position="155"/>
        <end position="174"/>
    </location>
</feature>
<feature type="transmembrane region" description="Helical" evidence="1">
    <location>
        <begin position="759"/>
        <end position="782"/>
    </location>
</feature>
<evidence type="ECO:0000256" key="1">
    <source>
        <dbReference type="SAM" id="Phobius"/>
    </source>
</evidence>
<dbReference type="EMBL" id="RAWK01000077">
    <property type="protein sequence ID" value="RKH66918.1"/>
    <property type="molecule type" value="Genomic_DNA"/>
</dbReference>
<keyword evidence="1" id="KW-0472">Membrane</keyword>
<feature type="transmembrane region" description="Helical" evidence="1">
    <location>
        <begin position="77"/>
        <end position="97"/>
    </location>
</feature>
<feature type="transmembrane region" description="Helical" evidence="1">
    <location>
        <begin position="556"/>
        <end position="575"/>
    </location>
</feature>
<organism evidence="2 3">
    <name type="scientific">Corallococcus aberystwythensis</name>
    <dbReference type="NCBI Taxonomy" id="2316722"/>
    <lineage>
        <taxon>Bacteria</taxon>
        <taxon>Pseudomonadati</taxon>
        <taxon>Myxococcota</taxon>
        <taxon>Myxococcia</taxon>
        <taxon>Myxococcales</taxon>
        <taxon>Cystobacterineae</taxon>
        <taxon>Myxococcaceae</taxon>
        <taxon>Corallococcus</taxon>
    </lineage>
</organism>
<feature type="transmembrane region" description="Helical" evidence="1">
    <location>
        <begin position="103"/>
        <end position="124"/>
    </location>
</feature>
<feature type="transmembrane region" description="Helical" evidence="1">
    <location>
        <begin position="20"/>
        <end position="39"/>
    </location>
</feature>
<keyword evidence="1" id="KW-0812">Transmembrane</keyword>
<gene>
    <name evidence="2" type="ORF">D7W81_14650</name>
</gene>
<feature type="transmembrane region" description="Helical" evidence="1">
    <location>
        <begin position="51"/>
        <end position="70"/>
    </location>
</feature>
<feature type="transmembrane region" description="Helical" evidence="1">
    <location>
        <begin position="186"/>
        <end position="206"/>
    </location>
</feature>
<feature type="transmembrane region" description="Helical" evidence="1">
    <location>
        <begin position="601"/>
        <end position="625"/>
    </location>
</feature>
<feature type="transmembrane region" description="Helical" evidence="1">
    <location>
        <begin position="943"/>
        <end position="963"/>
    </location>
</feature>